<evidence type="ECO:0000256" key="3">
    <source>
        <dbReference type="ARBA" id="ARBA00022603"/>
    </source>
</evidence>
<dbReference type="AlphaFoldDB" id="A0A8T2SAS3"/>
<feature type="binding site" evidence="10">
    <location>
        <begin position="326"/>
        <end position="327"/>
    </location>
    <ligand>
        <name>S-adenosyl-L-methionine</name>
        <dbReference type="ChEBI" id="CHEBI:59789"/>
    </ligand>
</feature>
<comment type="subunit">
    <text evidence="10">Monomer.</text>
</comment>
<dbReference type="HAMAP" id="MF_03152">
    <property type="entry name" value="TRM5"/>
    <property type="match status" value="1"/>
</dbReference>
<dbReference type="EMBL" id="CM035426">
    <property type="protein sequence ID" value="KAH7314612.1"/>
    <property type="molecule type" value="Genomic_DNA"/>
</dbReference>
<feature type="binding site" evidence="10">
    <location>
        <position position="431"/>
    </location>
    <ligand>
        <name>S-adenosyl-L-methionine</name>
        <dbReference type="ChEBI" id="CHEBI:59789"/>
    </ligand>
</feature>
<comment type="subcellular location">
    <subcellularLocation>
        <location evidence="10">Mitochondrion matrix</location>
    </subcellularLocation>
    <subcellularLocation>
        <location evidence="10">Nucleus</location>
    </subcellularLocation>
    <subcellularLocation>
        <location evidence="10">Cytoplasm</location>
    </subcellularLocation>
    <text evidence="10">Predominantly in the mitochondria and in the nucleus.</text>
</comment>
<name>A0A8T2SAS3_CERRI</name>
<dbReference type="Pfam" id="PF02475">
    <property type="entry name" value="TRM5-TYW2_MTfase"/>
    <property type="match status" value="1"/>
</dbReference>
<dbReference type="PANTHER" id="PTHR23245:SF36">
    <property type="entry name" value="TRNA (GUANINE(37)-N1)-METHYLTRANSFERASE"/>
    <property type="match status" value="1"/>
</dbReference>
<evidence type="ECO:0000256" key="8">
    <source>
        <dbReference type="ARBA" id="ARBA00023242"/>
    </source>
</evidence>
<dbReference type="InterPro" id="IPR030382">
    <property type="entry name" value="MeTrfase_TRM5/TYW2"/>
</dbReference>
<comment type="similarity">
    <text evidence="1">Belongs to the class I-like SAM-binding methyltransferase superfamily. TRM5/TYW2 family.</text>
</comment>
<dbReference type="FunFam" id="3.30.300.110:FF:000001">
    <property type="entry name" value="tRNA (guanine(37)-N1)-methyltransferase"/>
    <property type="match status" value="1"/>
</dbReference>
<feature type="binding site" evidence="10">
    <location>
        <position position="288"/>
    </location>
    <ligand>
        <name>S-adenosyl-L-methionine</name>
        <dbReference type="ChEBI" id="CHEBI:59789"/>
    </ligand>
</feature>
<comment type="similarity">
    <text evidence="10">Belongs to the TRM5 / TYW2 family.</text>
</comment>
<evidence type="ECO:0000313" key="12">
    <source>
        <dbReference type="EMBL" id="KAH7314612.1"/>
    </source>
</evidence>
<dbReference type="PANTHER" id="PTHR23245">
    <property type="entry name" value="TRNA METHYLTRANSFERASE"/>
    <property type="match status" value="1"/>
</dbReference>
<keyword evidence="2 10" id="KW-0963">Cytoplasm</keyword>
<dbReference type="GO" id="GO:0052906">
    <property type="term" value="F:tRNA (guanine(37)-N1)-methyltransferase activity"/>
    <property type="evidence" value="ECO:0007669"/>
    <property type="project" value="UniProtKB-UniRule"/>
</dbReference>
<dbReference type="OMA" id="VGSHSQF"/>
<evidence type="ECO:0000256" key="6">
    <source>
        <dbReference type="ARBA" id="ARBA00022694"/>
    </source>
</evidence>
<dbReference type="GO" id="GO:0005634">
    <property type="term" value="C:nucleus"/>
    <property type="evidence" value="ECO:0007669"/>
    <property type="project" value="UniProtKB-SubCell"/>
</dbReference>
<evidence type="ECO:0000256" key="7">
    <source>
        <dbReference type="ARBA" id="ARBA00023128"/>
    </source>
</evidence>
<feature type="domain" description="SAM-dependent methyltransferase TRM5/TYW2-type" evidence="11">
    <location>
        <begin position="198"/>
        <end position="512"/>
    </location>
</feature>
<dbReference type="Proteomes" id="UP000825935">
    <property type="component" value="Chromosome 21"/>
</dbReference>
<evidence type="ECO:0000259" key="11">
    <source>
        <dbReference type="PROSITE" id="PS51684"/>
    </source>
</evidence>
<evidence type="ECO:0000256" key="10">
    <source>
        <dbReference type="HAMAP-Rule" id="MF_03152"/>
    </source>
</evidence>
<dbReference type="InterPro" id="IPR029063">
    <property type="entry name" value="SAM-dependent_MTases_sf"/>
</dbReference>
<comment type="function">
    <text evidence="10">Specifically methylates the N1 position of guanosine-37 in various cytoplasmic and mitochondrial tRNAs. Methylation is not dependent on the nature of the nucleoside 5' of the target nucleoside. This is the first step in the biosynthesis of wybutosine (yW), a modified base adjacent to the anticodon of tRNAs and required for accurate decoding.</text>
</comment>
<dbReference type="EC" id="2.1.1.228" evidence="10"/>
<evidence type="ECO:0000256" key="2">
    <source>
        <dbReference type="ARBA" id="ARBA00022490"/>
    </source>
</evidence>
<dbReference type="InterPro" id="IPR025792">
    <property type="entry name" value="tRNA_Gua_MeTrfase_euk"/>
</dbReference>
<sequence length="547" mass="61622">MVVLLNAASPLSQGWRSLTAEYQRGLYFKKWAGSKLPFARVYSEDLSCHTAEQTSANHVHMERANHVHMERATEAPILAEVSFDKSKFDVPYNLLALRVPKQHSGSVSKALRGYVFDMPRVRHIIHDPADPDKRLIILSEEISDAGLSEIPAEKLASLSCITDFEVIPHQVVLDYDYWPADHILKGLLPRGCDIQSAFETIGHIAHLNIRDELAAYKHLIASVILEKNKPKIRTVLNKVGTISNQFRVPKFEVLAGDPCLVTEVKQYGAIFQLDYGLVYWNSRLEHEHKRLVSQFLPKQVICDMFAGIGPFAIPAARKGCIVYANDLNPDSVKYLKINTKINKVINRVHIFKMDARDFIRHITNPEAPISAAENQFKAAAKDKPQENEAVVLSCLTRDENRIYKSSRNDMDAQIDLEFGMPSEHIDHIIMNLPASALDFLDAFNGIFSKERWKGKLPCIHCYCFMRAHESTADVLKFAESVLGSTIVDPAIWEVRDVAPNKVMLCISFDLPEDVAFGVNKKIISTISAEQDTTKRPRLEARTCSSCS</sequence>
<protein>
    <recommendedName>
        <fullName evidence="10">tRNA (guanine(37)-N1)-methyltransferase</fullName>
        <ecNumber evidence="10">2.1.1.228</ecNumber>
    </recommendedName>
    <alternativeName>
        <fullName evidence="10">M1G-methyltransferase</fullName>
    </alternativeName>
    <alternativeName>
        <fullName evidence="10">tRNA [GM37] methyltransferase</fullName>
    </alternativeName>
    <alternativeName>
        <fullName evidence="10">tRNA methyltransferase 5 homolog</fullName>
    </alternativeName>
</protein>
<reference evidence="12" key="1">
    <citation type="submission" date="2021-08" db="EMBL/GenBank/DDBJ databases">
        <title>WGS assembly of Ceratopteris richardii.</title>
        <authorList>
            <person name="Marchant D.B."/>
            <person name="Chen G."/>
            <person name="Jenkins J."/>
            <person name="Shu S."/>
            <person name="Leebens-Mack J."/>
            <person name="Grimwood J."/>
            <person name="Schmutz J."/>
            <person name="Soltis P."/>
            <person name="Soltis D."/>
            <person name="Chen Z.-H."/>
        </authorList>
    </citation>
    <scope>NUCLEOTIDE SEQUENCE</scope>
    <source>
        <strain evidence="12">Whitten #5841</strain>
        <tissue evidence="12">Leaf</tissue>
    </source>
</reference>
<dbReference type="OrthoDB" id="408788at2759"/>
<comment type="catalytic activity">
    <reaction evidence="9 10">
        <text>guanosine(37) in tRNA + S-adenosyl-L-methionine = N(1)-methylguanosine(37) in tRNA + S-adenosyl-L-homocysteine + H(+)</text>
        <dbReference type="Rhea" id="RHEA:36899"/>
        <dbReference type="Rhea" id="RHEA-COMP:10145"/>
        <dbReference type="Rhea" id="RHEA-COMP:10147"/>
        <dbReference type="ChEBI" id="CHEBI:15378"/>
        <dbReference type="ChEBI" id="CHEBI:57856"/>
        <dbReference type="ChEBI" id="CHEBI:59789"/>
        <dbReference type="ChEBI" id="CHEBI:73542"/>
        <dbReference type="ChEBI" id="CHEBI:74269"/>
        <dbReference type="EC" id="2.1.1.228"/>
    </reaction>
</comment>
<comment type="caution">
    <text evidence="12">The sequence shown here is derived from an EMBL/GenBank/DDBJ whole genome shotgun (WGS) entry which is preliminary data.</text>
</comment>
<evidence type="ECO:0000256" key="4">
    <source>
        <dbReference type="ARBA" id="ARBA00022679"/>
    </source>
</evidence>
<evidence type="ECO:0000256" key="9">
    <source>
        <dbReference type="ARBA" id="ARBA00047783"/>
    </source>
</evidence>
<dbReference type="Gene3D" id="3.40.50.150">
    <property type="entry name" value="Vaccinia Virus protein VP39"/>
    <property type="match status" value="1"/>
</dbReference>
<evidence type="ECO:0000313" key="13">
    <source>
        <dbReference type="Proteomes" id="UP000825935"/>
    </source>
</evidence>
<keyword evidence="5 10" id="KW-0949">S-adenosyl-L-methionine</keyword>
<proteinExistence type="inferred from homology"/>
<dbReference type="InterPro" id="IPR056743">
    <property type="entry name" value="TRM5-TYW2-like_MTfase"/>
</dbReference>
<dbReference type="PROSITE" id="PS51684">
    <property type="entry name" value="SAM_MT_TRM5_TYW2"/>
    <property type="match status" value="1"/>
</dbReference>
<dbReference type="InterPro" id="IPR056744">
    <property type="entry name" value="TRM5/TYW2-like_N"/>
</dbReference>
<dbReference type="SUPFAM" id="SSF53335">
    <property type="entry name" value="S-adenosyl-L-methionine-dependent methyltransferases"/>
    <property type="match status" value="1"/>
</dbReference>
<evidence type="ECO:0000256" key="1">
    <source>
        <dbReference type="ARBA" id="ARBA00009775"/>
    </source>
</evidence>
<gene>
    <name evidence="12" type="ORF">KP509_21G010700</name>
</gene>
<dbReference type="Pfam" id="PF25133">
    <property type="entry name" value="TYW2_N_2"/>
    <property type="match status" value="1"/>
</dbReference>
<accession>A0A8T2SAS3</accession>
<keyword evidence="8 10" id="KW-0539">Nucleus</keyword>
<keyword evidence="4 10" id="KW-0808">Transferase</keyword>
<organism evidence="12 13">
    <name type="scientific">Ceratopteris richardii</name>
    <name type="common">Triangle waterfern</name>
    <dbReference type="NCBI Taxonomy" id="49495"/>
    <lineage>
        <taxon>Eukaryota</taxon>
        <taxon>Viridiplantae</taxon>
        <taxon>Streptophyta</taxon>
        <taxon>Embryophyta</taxon>
        <taxon>Tracheophyta</taxon>
        <taxon>Polypodiopsida</taxon>
        <taxon>Polypodiidae</taxon>
        <taxon>Polypodiales</taxon>
        <taxon>Pteridineae</taxon>
        <taxon>Pteridaceae</taxon>
        <taxon>Parkerioideae</taxon>
        <taxon>Ceratopteris</taxon>
    </lineage>
</organism>
<dbReference type="CDD" id="cd02440">
    <property type="entry name" value="AdoMet_MTases"/>
    <property type="match status" value="1"/>
</dbReference>
<dbReference type="GO" id="GO:0002939">
    <property type="term" value="P:tRNA N1-guanine methylation"/>
    <property type="evidence" value="ECO:0007669"/>
    <property type="project" value="TreeGrafter"/>
</dbReference>
<keyword evidence="7 10" id="KW-0496">Mitochondrion</keyword>
<feature type="binding site" evidence="10">
    <location>
        <begin position="354"/>
        <end position="355"/>
    </location>
    <ligand>
        <name>S-adenosyl-L-methionine</name>
        <dbReference type="ChEBI" id="CHEBI:59789"/>
    </ligand>
</feature>
<dbReference type="Gene3D" id="3.30.300.110">
    <property type="entry name" value="Met-10+ protein-like domains"/>
    <property type="match status" value="1"/>
</dbReference>
<keyword evidence="3 10" id="KW-0489">Methyltransferase</keyword>
<keyword evidence="6 10" id="KW-0819">tRNA processing</keyword>
<dbReference type="GO" id="GO:0005759">
    <property type="term" value="C:mitochondrial matrix"/>
    <property type="evidence" value="ECO:0007669"/>
    <property type="project" value="UniProtKB-SubCell"/>
</dbReference>
<keyword evidence="13" id="KW-1185">Reference proteome</keyword>
<evidence type="ECO:0000256" key="5">
    <source>
        <dbReference type="ARBA" id="ARBA00022691"/>
    </source>
</evidence>
<dbReference type="GO" id="GO:0070901">
    <property type="term" value="P:mitochondrial tRNA methylation"/>
    <property type="evidence" value="ECO:0007669"/>
    <property type="project" value="UniProtKB-ARBA"/>
</dbReference>